<protein>
    <submittedName>
        <fullName evidence="1">Unplaced genomic scaffold scaffold_106, whole genome shotgun sequence</fullName>
    </submittedName>
</protein>
<gene>
    <name evidence="1" type="ORF">HYDPIDRAFT_102655</name>
</gene>
<proteinExistence type="predicted"/>
<reference evidence="1 2" key="1">
    <citation type="submission" date="2014-04" db="EMBL/GenBank/DDBJ databases">
        <title>Evolutionary Origins and Diversification of the Mycorrhizal Mutualists.</title>
        <authorList>
            <consortium name="DOE Joint Genome Institute"/>
            <consortium name="Mycorrhizal Genomics Consortium"/>
            <person name="Kohler A."/>
            <person name="Kuo A."/>
            <person name="Nagy L.G."/>
            <person name="Floudas D."/>
            <person name="Copeland A."/>
            <person name="Barry K.W."/>
            <person name="Cichocki N."/>
            <person name="Veneault-Fourrey C."/>
            <person name="LaButti K."/>
            <person name="Lindquist E.A."/>
            <person name="Lipzen A."/>
            <person name="Lundell T."/>
            <person name="Morin E."/>
            <person name="Murat C."/>
            <person name="Riley R."/>
            <person name="Ohm R."/>
            <person name="Sun H."/>
            <person name="Tunlid A."/>
            <person name="Henrissat B."/>
            <person name="Grigoriev I.V."/>
            <person name="Hibbett D.S."/>
            <person name="Martin F."/>
        </authorList>
    </citation>
    <scope>NUCLEOTIDE SEQUENCE [LARGE SCALE GENOMIC DNA]</scope>
    <source>
        <strain evidence="1 2">MD-312</strain>
    </source>
</reference>
<evidence type="ECO:0000313" key="1">
    <source>
        <dbReference type="EMBL" id="KIJ58437.1"/>
    </source>
</evidence>
<dbReference type="AlphaFoldDB" id="A0A0C9W7I6"/>
<sequence length="85" mass="10722">ETVYRVSWLKSKARFERWKEELELVCHEMFWTTLWFRHQELEWEQRYMHAVEQGHQAYAAKKKELWERFRRKAEESFEGKMLAIN</sequence>
<accession>A0A0C9W7I6</accession>
<dbReference type="EMBL" id="KN839940">
    <property type="protein sequence ID" value="KIJ58437.1"/>
    <property type="molecule type" value="Genomic_DNA"/>
</dbReference>
<dbReference type="Proteomes" id="UP000053820">
    <property type="component" value="Unassembled WGS sequence"/>
</dbReference>
<organism evidence="1 2">
    <name type="scientific">Hydnomerulius pinastri MD-312</name>
    <dbReference type="NCBI Taxonomy" id="994086"/>
    <lineage>
        <taxon>Eukaryota</taxon>
        <taxon>Fungi</taxon>
        <taxon>Dikarya</taxon>
        <taxon>Basidiomycota</taxon>
        <taxon>Agaricomycotina</taxon>
        <taxon>Agaricomycetes</taxon>
        <taxon>Agaricomycetidae</taxon>
        <taxon>Boletales</taxon>
        <taxon>Boletales incertae sedis</taxon>
        <taxon>Leucogyrophana</taxon>
    </lineage>
</organism>
<evidence type="ECO:0000313" key="2">
    <source>
        <dbReference type="Proteomes" id="UP000053820"/>
    </source>
</evidence>
<name>A0A0C9W7I6_9AGAM</name>
<dbReference type="OrthoDB" id="3232711at2759"/>
<keyword evidence="2" id="KW-1185">Reference proteome</keyword>
<dbReference type="HOGENOM" id="CLU_003703_6_1_1"/>
<feature type="non-terminal residue" evidence="1">
    <location>
        <position position="1"/>
    </location>
</feature>